<organism evidence="2 3">
    <name type="scientific">Corallococcus coralloides</name>
    <name type="common">Myxococcus coralloides</name>
    <dbReference type="NCBI Taxonomy" id="184914"/>
    <lineage>
        <taxon>Bacteria</taxon>
        <taxon>Pseudomonadati</taxon>
        <taxon>Myxococcota</taxon>
        <taxon>Myxococcia</taxon>
        <taxon>Myxococcales</taxon>
        <taxon>Cystobacterineae</taxon>
        <taxon>Myxococcaceae</taxon>
        <taxon>Corallococcus</taxon>
    </lineage>
</organism>
<name>A0A410S1R3_CORCK</name>
<dbReference type="Gene3D" id="3.90.550.10">
    <property type="entry name" value="Spore Coat Polysaccharide Biosynthesis Protein SpsA, Chain A"/>
    <property type="match status" value="1"/>
</dbReference>
<proteinExistence type="predicted"/>
<dbReference type="Pfam" id="PF00535">
    <property type="entry name" value="Glycos_transf_2"/>
    <property type="match status" value="1"/>
</dbReference>
<gene>
    <name evidence="2" type="ORF">EJ065_6509</name>
</gene>
<accession>A0A410S1R3</accession>
<evidence type="ECO:0000259" key="1">
    <source>
        <dbReference type="Pfam" id="PF00535"/>
    </source>
</evidence>
<reference evidence="2 3" key="1">
    <citation type="submission" date="2018-12" db="EMBL/GenBank/DDBJ databases">
        <title>Complete Genome Sequence of the Corallopyronin A producing Myxobacterium Corallococcus coralloides B035.</title>
        <authorList>
            <person name="Bouhired S.M."/>
            <person name="Rupp O."/>
            <person name="Blom J."/>
            <person name="Schaeberle T.F."/>
            <person name="Kehraus S."/>
            <person name="Schiefer A."/>
            <person name="Pfarr K."/>
            <person name="Goesmann A."/>
            <person name="Hoerauf A."/>
            <person name="Koenig G.M."/>
        </authorList>
    </citation>
    <scope>NUCLEOTIDE SEQUENCE [LARGE SCALE GENOMIC DNA]</scope>
    <source>
        <strain evidence="2 3">B035</strain>
    </source>
</reference>
<protein>
    <recommendedName>
        <fullName evidence="1">Glycosyltransferase 2-like domain-containing protein</fullName>
    </recommendedName>
</protein>
<dbReference type="InterPro" id="IPR029044">
    <property type="entry name" value="Nucleotide-diphossugar_trans"/>
</dbReference>
<dbReference type="AlphaFoldDB" id="A0A410S1R3"/>
<sequence length="711" mass="80928">MILGAGQEGVVRRVGDFVEKRFHPGAIDASKVDWLSRALRGTMPFIPEPVWTFTEETWVLFYPWFETCPAEDLTLDEIRDFLLFCLEKNLVCANIKRANFRRRPGGGLTFVDIGAWIVPMNVDYFRDAAARAFTLAELGWTDEALRQRSRELREDDALTRLPGFADFYRELLTEHAHRQWRTAGLPEPRELAPASDVTLLIKACAMDVAVLLTQVRHIVGQLESPRRFARRVLLVDPFTGPFLREYAPGDLPGLLSSAQRLQQEGTLDEVWVAPQVPGLIAEVNAMWFGLACEATHSAYGVPITPQLWGFDQVRTRYVLQCDLDVLVGRSDFGHDYLEEMRAAASPEDALGVAFNIPQPAGVMSRPYGAPPGAFVPEVRCGLLDLDRVRACRPLPNELVGGRLARSWYRSLEGHQQRHGLRTLRGGDARTFYVHPPNALKKDEVFLARVRDLVGQGRVPDVQRGQWDLTGHVKDWAYEPRRESIVFLIKGRNAGLSRVRRCLGSLAMQEDPRFGVVLIDDASEGLSPWRLGPLLEPFRDRCTLVRHARHAGRIPNFRLGIRELCADPEALVVILDMDDALLSRTAVGRLRAEYERGCDVVLASMFRPDKPTKLYHPDFVEPRRHWGGEVWIHLRAFRKRLFDAIPPEDLQLDGRWIEQCTDYATMLPIVEACRQPVYIPEYLYFHERSTPRTPEVRAIKDDIIRRILAKRS</sequence>
<dbReference type="SUPFAM" id="SSF53448">
    <property type="entry name" value="Nucleotide-diphospho-sugar transferases"/>
    <property type="match status" value="1"/>
</dbReference>
<evidence type="ECO:0000313" key="3">
    <source>
        <dbReference type="Proteomes" id="UP000288758"/>
    </source>
</evidence>
<evidence type="ECO:0000313" key="2">
    <source>
        <dbReference type="EMBL" id="QAT88038.1"/>
    </source>
</evidence>
<dbReference type="CDD" id="cd00761">
    <property type="entry name" value="Glyco_tranf_GTA_type"/>
    <property type="match status" value="1"/>
</dbReference>
<dbReference type="Proteomes" id="UP000288758">
    <property type="component" value="Chromosome"/>
</dbReference>
<dbReference type="EMBL" id="CP034669">
    <property type="protein sequence ID" value="QAT88038.1"/>
    <property type="molecule type" value="Genomic_DNA"/>
</dbReference>
<feature type="domain" description="Glycosyltransferase 2-like" evidence="1">
    <location>
        <begin position="495"/>
        <end position="617"/>
    </location>
</feature>
<dbReference type="RefSeq" id="WP_128799282.1">
    <property type="nucleotide sequence ID" value="NZ_CP034669.1"/>
</dbReference>
<dbReference type="InterPro" id="IPR001173">
    <property type="entry name" value="Glyco_trans_2-like"/>
</dbReference>